<dbReference type="InterPro" id="IPR036505">
    <property type="entry name" value="Amidase/PGRP_sf"/>
</dbReference>
<evidence type="ECO:0000259" key="2">
    <source>
        <dbReference type="SMART" id="SM00701"/>
    </source>
</evidence>
<dbReference type="Gene3D" id="3.40.80.10">
    <property type="entry name" value="Peptidoglycan recognition protein-like"/>
    <property type="match status" value="1"/>
</dbReference>
<feature type="domain" description="Peptidoglycan recognition protein family" evidence="2">
    <location>
        <begin position="35"/>
        <end position="184"/>
    </location>
</feature>
<dbReference type="AlphaFoldDB" id="A0A433QAW4"/>
<organism evidence="3 4">
    <name type="scientific">Jimgerdemannia flammicorona</name>
    <dbReference type="NCBI Taxonomy" id="994334"/>
    <lineage>
        <taxon>Eukaryota</taxon>
        <taxon>Fungi</taxon>
        <taxon>Fungi incertae sedis</taxon>
        <taxon>Mucoromycota</taxon>
        <taxon>Mucoromycotina</taxon>
        <taxon>Endogonomycetes</taxon>
        <taxon>Endogonales</taxon>
        <taxon>Endogonaceae</taxon>
        <taxon>Jimgerdemannia</taxon>
    </lineage>
</organism>
<dbReference type="Gene3D" id="1.10.101.10">
    <property type="entry name" value="PGBD-like superfamily/PGBD"/>
    <property type="match status" value="2"/>
</dbReference>
<evidence type="ECO:0000313" key="4">
    <source>
        <dbReference type="Proteomes" id="UP000274822"/>
    </source>
</evidence>
<dbReference type="Proteomes" id="UP000274822">
    <property type="component" value="Unassembled WGS sequence"/>
</dbReference>
<dbReference type="InterPro" id="IPR015510">
    <property type="entry name" value="PGRP"/>
</dbReference>
<dbReference type="PANTHER" id="PTHR11022:SF41">
    <property type="entry name" value="PEPTIDOGLYCAN-RECOGNITION PROTEIN LC-RELATED"/>
    <property type="match status" value="1"/>
</dbReference>
<dbReference type="GO" id="GO:0009253">
    <property type="term" value="P:peptidoglycan catabolic process"/>
    <property type="evidence" value="ECO:0007669"/>
    <property type="project" value="InterPro"/>
</dbReference>
<evidence type="ECO:0000256" key="1">
    <source>
        <dbReference type="ARBA" id="ARBA00007553"/>
    </source>
</evidence>
<dbReference type="CDD" id="cd06583">
    <property type="entry name" value="PGRP"/>
    <property type="match status" value="1"/>
</dbReference>
<comment type="similarity">
    <text evidence="1">Belongs to the N-acetylmuramoyl-L-alanine amidase 2 family.</text>
</comment>
<gene>
    <name evidence="3" type="ORF">BC938DRAFT_483898</name>
</gene>
<dbReference type="InterPro" id="IPR002502">
    <property type="entry name" value="Amidase_domain"/>
</dbReference>
<dbReference type="InterPro" id="IPR006619">
    <property type="entry name" value="PGRP_domain_met/bac"/>
</dbReference>
<proteinExistence type="inferred from homology"/>
<comment type="caution">
    <text evidence="3">The sequence shown here is derived from an EMBL/GenBank/DDBJ whole genome shotgun (WGS) entry which is preliminary data.</text>
</comment>
<dbReference type="GO" id="GO:0008745">
    <property type="term" value="F:N-acetylmuramoyl-L-alanine amidase activity"/>
    <property type="evidence" value="ECO:0007669"/>
    <property type="project" value="InterPro"/>
</dbReference>
<dbReference type="SUPFAM" id="SSF47090">
    <property type="entry name" value="PGBD-like"/>
    <property type="match status" value="2"/>
</dbReference>
<evidence type="ECO:0000313" key="3">
    <source>
        <dbReference type="EMBL" id="RUS26950.1"/>
    </source>
</evidence>
<dbReference type="Pfam" id="PF01510">
    <property type="entry name" value="Amidase_2"/>
    <property type="match status" value="1"/>
</dbReference>
<dbReference type="PANTHER" id="PTHR11022">
    <property type="entry name" value="PEPTIDOGLYCAN RECOGNITION PROTEIN"/>
    <property type="match status" value="1"/>
</dbReference>
<dbReference type="InterPro" id="IPR036365">
    <property type="entry name" value="PGBD-like_sf"/>
</dbReference>
<name>A0A433QAW4_9FUNG</name>
<reference evidence="3 4" key="1">
    <citation type="journal article" date="2018" name="New Phytol.">
        <title>Phylogenomics of Endogonaceae and evolution of mycorrhizas within Mucoromycota.</title>
        <authorList>
            <person name="Chang Y."/>
            <person name="Desiro A."/>
            <person name="Na H."/>
            <person name="Sandor L."/>
            <person name="Lipzen A."/>
            <person name="Clum A."/>
            <person name="Barry K."/>
            <person name="Grigoriev I.V."/>
            <person name="Martin F.M."/>
            <person name="Stajich J.E."/>
            <person name="Smith M.E."/>
            <person name="Bonito G."/>
            <person name="Spatafora J.W."/>
        </authorList>
    </citation>
    <scope>NUCLEOTIDE SEQUENCE [LARGE SCALE GENOMIC DNA]</scope>
    <source>
        <strain evidence="3 4">AD002</strain>
    </source>
</reference>
<dbReference type="SMART" id="SM00701">
    <property type="entry name" value="PGRP"/>
    <property type="match status" value="1"/>
</dbReference>
<dbReference type="InterPro" id="IPR036366">
    <property type="entry name" value="PGBDSf"/>
</dbReference>
<sequence length="374" mass="42045">MTIRIKARTPGNVHITKRPARHVANSIQLFSSVRSLALKFQGFQGDLTILNQPARKILIHNTGWPNSPNITVEYAFDVARQIQKLHMDTNEWADTGSHFTISRGGWILEGRHCSLRYLSEGNKFVRAANCRGMNDEAIGIQCDGTYNQVLPTRCLFESLVNLAVIICLQYDLGPQNIFGHRDFSNTESPGHKLYSKLGNIRSAVSKRLGRPILMSWPDLRPGNNGANVRALQHLLCGHGVKLKIDNSYGPMIYRATVKFQEKHQIPADGYVRESTWLALIESPEHDDKGENLKHRALAVQTILRQNNLDIELTGVFDDQTRKGIQIQQTWRGLDFTGELDVNTWCAILGGATPAEERLPPVIEFGPVIVPENLW</sequence>
<accession>A0A433QAW4</accession>
<dbReference type="GO" id="GO:0008270">
    <property type="term" value="F:zinc ion binding"/>
    <property type="evidence" value="ECO:0007669"/>
    <property type="project" value="InterPro"/>
</dbReference>
<protein>
    <submittedName>
        <fullName evidence="3">N-acetylmuramyl-L-alanine amidase, negative regulator of AmpC, AmpD</fullName>
    </submittedName>
</protein>
<dbReference type="EMBL" id="RBNJ01009327">
    <property type="protein sequence ID" value="RUS26950.1"/>
    <property type="molecule type" value="Genomic_DNA"/>
</dbReference>
<keyword evidence="4" id="KW-1185">Reference proteome</keyword>
<dbReference type="Pfam" id="PF01471">
    <property type="entry name" value="PG_binding_1"/>
    <property type="match status" value="2"/>
</dbReference>
<dbReference type="InterPro" id="IPR002477">
    <property type="entry name" value="Peptidoglycan-bd-like"/>
</dbReference>
<dbReference type="SUPFAM" id="SSF55846">
    <property type="entry name" value="N-acetylmuramoyl-L-alanine amidase-like"/>
    <property type="match status" value="1"/>
</dbReference>